<dbReference type="Gene3D" id="3.40.50.300">
    <property type="entry name" value="P-loop containing nucleotide triphosphate hydrolases"/>
    <property type="match status" value="2"/>
</dbReference>
<feature type="region of interest" description="Disordered" evidence="5">
    <location>
        <begin position="916"/>
        <end position="936"/>
    </location>
</feature>
<gene>
    <name evidence="6" type="ORF">BN9_122040</name>
</gene>
<dbReference type="PANTHER" id="PTHR23359">
    <property type="entry name" value="NUCLEOTIDE KINASE"/>
    <property type="match status" value="1"/>
</dbReference>
<evidence type="ECO:0000256" key="5">
    <source>
        <dbReference type="SAM" id="MobiDB-lite"/>
    </source>
</evidence>
<dbReference type="InterPro" id="IPR036193">
    <property type="entry name" value="ADK_active_lid_dom_sf"/>
</dbReference>
<dbReference type="InterPro" id="IPR033690">
    <property type="entry name" value="Adenylat_kinase_CS"/>
</dbReference>
<dbReference type="GO" id="GO:0004017">
    <property type="term" value="F:AMP kinase activity"/>
    <property type="evidence" value="ECO:0007669"/>
    <property type="project" value="InterPro"/>
</dbReference>
<comment type="similarity">
    <text evidence="1">Belongs to the adenylate kinase family.</text>
</comment>
<dbReference type="Pfam" id="PF00406">
    <property type="entry name" value="ADK"/>
    <property type="match status" value="2"/>
</dbReference>
<feature type="compositionally biased region" description="Polar residues" evidence="5">
    <location>
        <begin position="878"/>
        <end position="889"/>
    </location>
</feature>
<keyword evidence="4" id="KW-0418">Kinase</keyword>
<dbReference type="OrthoDB" id="439792at2759"/>
<keyword evidence="3" id="KW-0547">Nucleotide-binding</keyword>
<organism evidence="6 7">
    <name type="scientific">Albugo candida</name>
    <dbReference type="NCBI Taxonomy" id="65357"/>
    <lineage>
        <taxon>Eukaryota</taxon>
        <taxon>Sar</taxon>
        <taxon>Stramenopiles</taxon>
        <taxon>Oomycota</taxon>
        <taxon>Peronosporomycetes</taxon>
        <taxon>Albuginales</taxon>
        <taxon>Albuginaceae</taxon>
        <taxon>Albugo</taxon>
    </lineage>
</organism>
<dbReference type="PRINTS" id="PR00094">
    <property type="entry name" value="ADENYLTKNASE"/>
</dbReference>
<dbReference type="HAMAP" id="MF_00235">
    <property type="entry name" value="Adenylate_kinase_Adk"/>
    <property type="match status" value="2"/>
</dbReference>
<evidence type="ECO:0000256" key="4">
    <source>
        <dbReference type="ARBA" id="ARBA00022777"/>
    </source>
</evidence>
<dbReference type="SUPFAM" id="SSF57774">
    <property type="entry name" value="Microbial and mitochondrial ADK, insert 'zinc finger' domain"/>
    <property type="match status" value="1"/>
</dbReference>
<dbReference type="InParanoid" id="A0A024FV76"/>
<dbReference type="SUPFAM" id="SSF52540">
    <property type="entry name" value="P-loop containing nucleoside triphosphate hydrolases"/>
    <property type="match status" value="2"/>
</dbReference>
<keyword evidence="2" id="KW-0808">Transferase</keyword>
<dbReference type="Proteomes" id="UP000053237">
    <property type="component" value="Unassembled WGS sequence"/>
</dbReference>
<dbReference type="CDD" id="cd01428">
    <property type="entry name" value="ADK"/>
    <property type="match status" value="2"/>
</dbReference>
<sequence>MESIHIRKYDESDSEAVSALDSPVQRVHCQIFGVSPQEAPKTASTLLIAVQTSCDHNEEKVIAFMALSNQFFKAQQASPSYCEIQAHLTHNEPMQQMLGQGTCLVITSFAQCTDSSHCNVVTSFFHHLFHSYNKLQQITLPTNAELDLETLNVFPHCFTSRESVLSSFGAHLYLYHADRTQYCTHMQNLMIDRAEKLTNDADQLIQIQALLQQKDSAYQLQPYSMTSFKGLLEQVEQDDHQACFIAHRADVDKDRSETIGVACTTDDFNHLPLDAYAHANMYAKMFGGMYRDWVHATKPQQAFSLAKTATLPLNIIMCGPPASGKGTQCERLVKEFELVYLSTEDLLRSHAQYGTHFGQRIQIFVDAGEVVPESLIVKVLADRMKREDCRSRGWILDGFPKTQKQANALLAAKIIPDMLVILDLPENEVVDRVLGGRIDPHTGKRYHMTHNPPPASIASRVVHQTDDSVITIRRRLIKYTDTCLTIQAVYSKLQVQTISVNAMESPAQVSDRIIGEVYRAKQWLRPLRVQSPPKLVIVGPPAGGKGTQCERIVQAYGVVHVSTGDILRSAIHNDLPIGVKAKAYMDAGQLVPDDIMIDLILHRLQDEDCQQYGWLLDGFPRTELQARAMLERDIIPDAMLVLQVPDEQVIYRISGRLIDPITKFSYHKEMNPPPPQIQSRCIIRDDDTLEVVRVRLEAYHANLNKVLEVFHPVCGIIQQDGTNDMSAIASFFIAAIEWLLLRNNCIAISHFSIHQAYEKQYQQSIVRFLASIFAHYPQRDCILLCLPQEIEQALLASSFTKFRKITVLEMEQSNSQEEMLYTHAPDQSALPRNGAKFSSLYQAIRKQVVRRTSPTSTSSNASLSPQETVSEDSPESVLRTSSVESITSDASKRTSTDSATSMKSFSKRLGSFITLRKSRPGSFGNDPASMKLSTPKSPSESLILYAFHRNDMPFLCSEISVNGMITSANKKQYFQGKAKAARLKEMWSNKVKRLTCR</sequence>
<dbReference type="AlphaFoldDB" id="A0A024FV76"/>
<protein>
    <recommendedName>
        <fullName evidence="8">Cilia- and flagella-associated protein 61 N-terminal domain-containing protein</fullName>
    </recommendedName>
</protein>
<feature type="compositionally biased region" description="Low complexity" evidence="5">
    <location>
        <begin position="852"/>
        <end position="864"/>
    </location>
</feature>
<dbReference type="EMBL" id="CAIX01000504">
    <property type="protein sequence ID" value="CCI11005.1"/>
    <property type="molecule type" value="Genomic_DNA"/>
</dbReference>
<keyword evidence="7" id="KW-1185">Reference proteome</keyword>
<dbReference type="STRING" id="65357.A0A024FV76"/>
<dbReference type="GO" id="GO:0005524">
    <property type="term" value="F:ATP binding"/>
    <property type="evidence" value="ECO:0007669"/>
    <property type="project" value="InterPro"/>
</dbReference>
<dbReference type="InterPro" id="IPR006259">
    <property type="entry name" value="Adenyl_kin_sub"/>
</dbReference>
<comment type="caution">
    <text evidence="6">The sequence shown here is derived from an EMBL/GenBank/DDBJ whole genome shotgun (WGS) entry which is preliminary data.</text>
</comment>
<evidence type="ECO:0000256" key="3">
    <source>
        <dbReference type="ARBA" id="ARBA00022741"/>
    </source>
</evidence>
<dbReference type="InterPro" id="IPR027417">
    <property type="entry name" value="P-loop_NTPase"/>
</dbReference>
<dbReference type="InterPro" id="IPR000850">
    <property type="entry name" value="Adenylat/UMP-CMP_kin"/>
</dbReference>
<dbReference type="NCBIfam" id="TIGR01351">
    <property type="entry name" value="adk"/>
    <property type="match status" value="1"/>
</dbReference>
<evidence type="ECO:0000313" key="6">
    <source>
        <dbReference type="EMBL" id="CCI11005.1"/>
    </source>
</evidence>
<proteinExistence type="inferred from homology"/>
<dbReference type="PROSITE" id="PS00113">
    <property type="entry name" value="ADENYLATE_KINASE"/>
    <property type="match status" value="1"/>
</dbReference>
<evidence type="ECO:0008006" key="8">
    <source>
        <dbReference type="Google" id="ProtNLM"/>
    </source>
</evidence>
<evidence type="ECO:0000256" key="1">
    <source>
        <dbReference type="ARBA" id="ARBA00007220"/>
    </source>
</evidence>
<reference evidence="6 7" key="1">
    <citation type="submission" date="2012-05" db="EMBL/GenBank/DDBJ databases">
        <title>Recombination and specialization in a pathogen metapopulation.</title>
        <authorList>
            <person name="Gardiner A."/>
            <person name="Kemen E."/>
            <person name="Schultz-Larsen T."/>
            <person name="MacLean D."/>
            <person name="Van Oosterhout C."/>
            <person name="Jones J.D.G."/>
        </authorList>
    </citation>
    <scope>NUCLEOTIDE SEQUENCE [LARGE SCALE GENOMIC DNA]</scope>
    <source>
        <strain evidence="6 7">Ac Nc2</strain>
    </source>
</reference>
<evidence type="ECO:0000313" key="7">
    <source>
        <dbReference type="Proteomes" id="UP000053237"/>
    </source>
</evidence>
<feature type="region of interest" description="Disordered" evidence="5">
    <location>
        <begin position="849"/>
        <end position="902"/>
    </location>
</feature>
<evidence type="ECO:0000256" key="2">
    <source>
        <dbReference type="ARBA" id="ARBA00022679"/>
    </source>
</evidence>
<name>A0A024FV76_9STRA</name>
<accession>A0A024FV76</accession>